<dbReference type="AlphaFoldDB" id="A0AAV4VMF3"/>
<dbReference type="EMBL" id="BPLR01014719">
    <property type="protein sequence ID" value="GIY70774.1"/>
    <property type="molecule type" value="Genomic_DNA"/>
</dbReference>
<evidence type="ECO:0000256" key="3">
    <source>
        <dbReference type="ARBA" id="ARBA00023293"/>
    </source>
</evidence>
<evidence type="ECO:0000259" key="4">
    <source>
        <dbReference type="Pfam" id="PF07701"/>
    </source>
</evidence>
<evidence type="ECO:0000256" key="2">
    <source>
        <dbReference type="ARBA" id="ARBA00022741"/>
    </source>
</evidence>
<sequence>MGVPKIKVPALDLGKREVLFFYRRGLGLKRCTQRYTAPWRSFSLRFANGRNEHKGPDDLVSRVPIAAILRISVVKGLSGLVGKGLYISDIPIHDATRDIMLVEEQTKAQDGLKREWISLKIPYKKPVKP</sequence>
<gene>
    <name evidence="5" type="ORF">CEXT_523111</name>
</gene>
<protein>
    <recommendedName>
        <fullName evidence="1">guanylate cyclase</fullName>
        <ecNumber evidence="1">4.6.1.2</ecNumber>
    </recommendedName>
</protein>
<dbReference type="InterPro" id="IPR011645">
    <property type="entry name" value="HNOB_dom_associated"/>
</dbReference>
<reference evidence="5 6" key="1">
    <citation type="submission" date="2021-06" db="EMBL/GenBank/DDBJ databases">
        <title>Caerostris extrusa draft genome.</title>
        <authorList>
            <person name="Kono N."/>
            <person name="Arakawa K."/>
        </authorList>
    </citation>
    <scope>NUCLEOTIDE SEQUENCE [LARGE SCALE GENOMIC DNA]</scope>
</reference>
<keyword evidence="6" id="KW-1185">Reference proteome</keyword>
<dbReference type="Pfam" id="PF07701">
    <property type="entry name" value="HNOBA"/>
    <property type="match status" value="1"/>
</dbReference>
<keyword evidence="2" id="KW-0547">Nucleotide-binding</keyword>
<organism evidence="5 6">
    <name type="scientific">Caerostris extrusa</name>
    <name type="common">Bark spider</name>
    <name type="synonym">Caerostris bankana</name>
    <dbReference type="NCBI Taxonomy" id="172846"/>
    <lineage>
        <taxon>Eukaryota</taxon>
        <taxon>Metazoa</taxon>
        <taxon>Ecdysozoa</taxon>
        <taxon>Arthropoda</taxon>
        <taxon>Chelicerata</taxon>
        <taxon>Arachnida</taxon>
        <taxon>Araneae</taxon>
        <taxon>Araneomorphae</taxon>
        <taxon>Entelegynae</taxon>
        <taxon>Araneoidea</taxon>
        <taxon>Araneidae</taxon>
        <taxon>Caerostris</taxon>
    </lineage>
</organism>
<dbReference type="GO" id="GO:0000166">
    <property type="term" value="F:nucleotide binding"/>
    <property type="evidence" value="ECO:0007669"/>
    <property type="project" value="UniProtKB-KW"/>
</dbReference>
<evidence type="ECO:0000256" key="1">
    <source>
        <dbReference type="ARBA" id="ARBA00012202"/>
    </source>
</evidence>
<evidence type="ECO:0000313" key="6">
    <source>
        <dbReference type="Proteomes" id="UP001054945"/>
    </source>
</evidence>
<accession>A0AAV4VMF3</accession>
<dbReference type="GO" id="GO:0004383">
    <property type="term" value="F:guanylate cyclase activity"/>
    <property type="evidence" value="ECO:0007669"/>
    <property type="project" value="UniProtKB-EC"/>
</dbReference>
<dbReference type="Proteomes" id="UP001054945">
    <property type="component" value="Unassembled WGS sequence"/>
</dbReference>
<comment type="caution">
    <text evidence="5">The sequence shown here is derived from an EMBL/GenBank/DDBJ whole genome shotgun (WGS) entry which is preliminary data.</text>
</comment>
<feature type="domain" description="Haem NO binding associated" evidence="4">
    <location>
        <begin position="73"/>
        <end position="113"/>
    </location>
</feature>
<keyword evidence="3" id="KW-0141">cGMP biosynthesis</keyword>
<dbReference type="EC" id="4.6.1.2" evidence="1"/>
<name>A0AAV4VMF3_CAEEX</name>
<evidence type="ECO:0000313" key="5">
    <source>
        <dbReference type="EMBL" id="GIY70774.1"/>
    </source>
</evidence>
<proteinExistence type="predicted"/>